<feature type="domain" description="Cation/H+ exchanger transmembrane" evidence="9">
    <location>
        <begin position="3"/>
        <end position="336"/>
    </location>
</feature>
<dbReference type="PANTHER" id="PTHR42751:SF3">
    <property type="entry name" value="SODIUM_GLUTAMATE SYMPORTER"/>
    <property type="match status" value="1"/>
</dbReference>
<feature type="transmembrane region" description="Helical" evidence="8">
    <location>
        <begin position="323"/>
        <end position="344"/>
    </location>
</feature>
<protein>
    <recommendedName>
        <fullName evidence="9">Cation/H+ exchanger transmembrane domain-containing protein</fullName>
    </recommendedName>
</protein>
<feature type="region of interest" description="Disordered" evidence="7">
    <location>
        <begin position="444"/>
        <end position="493"/>
    </location>
</feature>
<evidence type="ECO:0000256" key="6">
    <source>
        <dbReference type="ARBA" id="ARBA00023136"/>
    </source>
</evidence>
<comment type="subcellular location">
    <subcellularLocation>
        <location evidence="1">Membrane</location>
        <topology evidence="1">Multi-pass membrane protein</topology>
    </subcellularLocation>
</comment>
<evidence type="ECO:0000256" key="1">
    <source>
        <dbReference type="ARBA" id="ARBA00004141"/>
    </source>
</evidence>
<evidence type="ECO:0000256" key="4">
    <source>
        <dbReference type="ARBA" id="ARBA00022692"/>
    </source>
</evidence>
<dbReference type="AlphaFoldDB" id="A0A7S0ND94"/>
<feature type="transmembrane region" description="Helical" evidence="8">
    <location>
        <begin position="152"/>
        <end position="170"/>
    </location>
</feature>
<feature type="transmembrane region" description="Helical" evidence="8">
    <location>
        <begin position="77"/>
        <end position="96"/>
    </location>
</feature>
<sequence>MHSFFKYRKLVVIIGLCVLLMNLGMFCLIGGLSLSHRGITIFVFAVACSIPSQTIISNTLSSDHSELTLHGKLLKGVALMLTALCVLFMTFLHAYLESLQTTSCATGRRSGGGCSARREATSTSSAGVVTASSTEANEYFYSQIGAEIGKQIGLMFAVGAVIALLSRFVLERVFRFFTVDGEMLFIGTVAYNVGTAAICTLIGFSPFVGSFFAGLSVSQLPQRMQIESKIDSFKSFSVYIFLFMASINIRVKGDDLGDIIGKSFLVALCGIVFTPCFVWLTGFLVGLEGRTLFFTGNSLNQMSELSIMISTLAWSSQIFDEKIVAIVIISTLLSITFSCTGQTFEFQIFELMRGLTVLDRLTHRRDIAWESSFCFEKHVVLLGFNETGQQIAEFFRQKGQDVVMIDLDPELHAMLRKLYHGAEVDIAIGYAEKNSEMAAAARGSLTGVEEENESANDMRPGSIPEGAEACGELEEQSQAGGQGPARSKAKKISTASMSFMDQSRNDTANLLHSFSHEGLDLQATGTNIFSVYADPENSETWEAYKLSSAALVVSCMVDGQEAEVQLAKALKQAGVPFMAVTNSNNEARELYAHGCTYTIQQEYLASCLLKKLLLMEVDADMDKNSIFTGHRVHHISNLEEQDQIESLQKLSNFL</sequence>
<dbReference type="SUPFAM" id="SSF51735">
    <property type="entry name" value="NAD(P)-binding Rossmann-fold domains"/>
    <property type="match status" value="1"/>
</dbReference>
<feature type="transmembrane region" description="Helical" evidence="8">
    <location>
        <begin position="38"/>
        <end position="56"/>
    </location>
</feature>
<evidence type="ECO:0000256" key="5">
    <source>
        <dbReference type="ARBA" id="ARBA00022989"/>
    </source>
</evidence>
<feature type="transmembrane region" description="Helical" evidence="8">
    <location>
        <begin position="233"/>
        <end position="251"/>
    </location>
</feature>
<comment type="similarity">
    <text evidence="2">Belongs to the monovalent cation:proton antiporter 2 (CPA2) transporter (TC 2.A.37) family.</text>
</comment>
<evidence type="ECO:0000259" key="9">
    <source>
        <dbReference type="Pfam" id="PF00999"/>
    </source>
</evidence>
<dbReference type="EMBL" id="HBEO01033128">
    <property type="protein sequence ID" value="CAD8506065.1"/>
    <property type="molecule type" value="Transcribed_RNA"/>
</dbReference>
<evidence type="ECO:0000256" key="8">
    <source>
        <dbReference type="SAM" id="Phobius"/>
    </source>
</evidence>
<dbReference type="GO" id="GO:1902600">
    <property type="term" value="P:proton transmembrane transport"/>
    <property type="evidence" value="ECO:0007669"/>
    <property type="project" value="InterPro"/>
</dbReference>
<dbReference type="GO" id="GO:0015297">
    <property type="term" value="F:antiporter activity"/>
    <property type="evidence" value="ECO:0007669"/>
    <property type="project" value="InterPro"/>
</dbReference>
<feature type="transmembrane region" description="Helical" evidence="8">
    <location>
        <begin position="12"/>
        <end position="32"/>
    </location>
</feature>
<dbReference type="Gene3D" id="3.40.50.720">
    <property type="entry name" value="NAD(P)-binding Rossmann-like Domain"/>
    <property type="match status" value="2"/>
</dbReference>
<keyword evidence="4 8" id="KW-0812">Transmembrane</keyword>
<dbReference type="Pfam" id="PF00999">
    <property type="entry name" value="Na_H_Exchanger"/>
    <property type="match status" value="1"/>
</dbReference>
<evidence type="ECO:0000256" key="7">
    <source>
        <dbReference type="SAM" id="MobiDB-lite"/>
    </source>
</evidence>
<dbReference type="InterPro" id="IPR038770">
    <property type="entry name" value="Na+/solute_symporter_sf"/>
</dbReference>
<keyword evidence="3" id="KW-0813">Transport</keyword>
<evidence type="ECO:0000256" key="2">
    <source>
        <dbReference type="ARBA" id="ARBA00005551"/>
    </source>
</evidence>
<dbReference type="GO" id="GO:0016020">
    <property type="term" value="C:membrane"/>
    <property type="evidence" value="ECO:0007669"/>
    <property type="project" value="UniProtKB-SubCell"/>
</dbReference>
<dbReference type="InterPro" id="IPR036291">
    <property type="entry name" value="NAD(P)-bd_dom_sf"/>
</dbReference>
<keyword evidence="5 8" id="KW-1133">Transmembrane helix</keyword>
<gene>
    <name evidence="10" type="ORF">HPHI1048_LOCUS22397</name>
</gene>
<dbReference type="Gene3D" id="1.20.1530.20">
    <property type="match status" value="1"/>
</dbReference>
<dbReference type="InterPro" id="IPR006153">
    <property type="entry name" value="Cation/H_exchanger_TM"/>
</dbReference>
<organism evidence="10">
    <name type="scientific">Hanusia phi</name>
    <dbReference type="NCBI Taxonomy" id="3032"/>
    <lineage>
        <taxon>Eukaryota</taxon>
        <taxon>Cryptophyceae</taxon>
        <taxon>Pyrenomonadales</taxon>
        <taxon>Geminigeraceae</taxon>
        <taxon>Hanusia</taxon>
    </lineage>
</organism>
<dbReference type="PANTHER" id="PTHR42751">
    <property type="entry name" value="SODIUM/HYDROGEN EXCHANGER FAMILY/TRKA DOMAIN PROTEIN"/>
    <property type="match status" value="1"/>
</dbReference>
<evidence type="ECO:0000313" key="10">
    <source>
        <dbReference type="EMBL" id="CAD8506065.1"/>
    </source>
</evidence>
<proteinExistence type="inferred from homology"/>
<feature type="transmembrane region" description="Helical" evidence="8">
    <location>
        <begin position="263"/>
        <end position="285"/>
    </location>
</feature>
<evidence type="ECO:0000256" key="3">
    <source>
        <dbReference type="ARBA" id="ARBA00022448"/>
    </source>
</evidence>
<feature type="transmembrane region" description="Helical" evidence="8">
    <location>
        <begin position="191"/>
        <end position="213"/>
    </location>
</feature>
<keyword evidence="6 8" id="KW-0472">Membrane</keyword>
<name>A0A7S0ND94_9CRYP</name>
<reference evidence="10" key="1">
    <citation type="submission" date="2021-01" db="EMBL/GenBank/DDBJ databases">
        <authorList>
            <person name="Corre E."/>
            <person name="Pelletier E."/>
            <person name="Niang G."/>
            <person name="Scheremetjew M."/>
            <person name="Finn R."/>
            <person name="Kale V."/>
            <person name="Holt S."/>
            <person name="Cochrane G."/>
            <person name="Meng A."/>
            <person name="Brown T."/>
            <person name="Cohen L."/>
        </authorList>
    </citation>
    <scope>NUCLEOTIDE SEQUENCE</scope>
    <source>
        <strain evidence="10">CCMP325</strain>
    </source>
</reference>
<accession>A0A7S0ND94</accession>